<keyword evidence="2" id="KW-1133">Transmembrane helix</keyword>
<keyword evidence="5" id="KW-1185">Reference proteome</keyword>
<dbReference type="Proteomes" id="UP000214880">
    <property type="component" value="Unassembled WGS sequence"/>
</dbReference>
<gene>
    <name evidence="4" type="ORF">SAMN04488502_11270</name>
</gene>
<dbReference type="InterPro" id="IPR037185">
    <property type="entry name" value="EmrE-like"/>
</dbReference>
<comment type="similarity">
    <text evidence="1">Belongs to the EamA transporter family.</text>
</comment>
<name>A0A1G9YU52_9FIRM</name>
<evidence type="ECO:0000313" key="4">
    <source>
        <dbReference type="EMBL" id="SDN12640.1"/>
    </source>
</evidence>
<dbReference type="PANTHER" id="PTHR22911:SF79">
    <property type="entry name" value="MOBA-LIKE NTP TRANSFERASE DOMAIN-CONTAINING PROTEIN"/>
    <property type="match status" value="1"/>
</dbReference>
<feature type="transmembrane region" description="Helical" evidence="2">
    <location>
        <begin position="211"/>
        <end position="232"/>
    </location>
</feature>
<dbReference type="AlphaFoldDB" id="A0A1G9YU52"/>
<dbReference type="Pfam" id="PF00892">
    <property type="entry name" value="EamA"/>
    <property type="match status" value="2"/>
</dbReference>
<dbReference type="OrthoDB" id="6707571at2"/>
<dbReference type="InterPro" id="IPR000620">
    <property type="entry name" value="EamA_dom"/>
</dbReference>
<dbReference type="EMBL" id="FNHB01000012">
    <property type="protein sequence ID" value="SDN12640.1"/>
    <property type="molecule type" value="Genomic_DNA"/>
</dbReference>
<reference evidence="4 5" key="1">
    <citation type="submission" date="2016-10" db="EMBL/GenBank/DDBJ databases">
        <authorList>
            <person name="de Groot N.N."/>
        </authorList>
    </citation>
    <scope>NUCLEOTIDE SEQUENCE [LARGE SCALE GENOMIC DNA]</scope>
    <source>
        <strain evidence="4 5">DSM 1736</strain>
    </source>
</reference>
<protein>
    <submittedName>
        <fullName evidence="4">Threonine/homoserine efflux transporter RhtA</fullName>
    </submittedName>
</protein>
<evidence type="ECO:0000256" key="1">
    <source>
        <dbReference type="ARBA" id="ARBA00007362"/>
    </source>
</evidence>
<keyword evidence="2" id="KW-0812">Transmembrane</keyword>
<feature type="transmembrane region" description="Helical" evidence="2">
    <location>
        <begin position="150"/>
        <end position="168"/>
    </location>
</feature>
<keyword evidence="2" id="KW-0472">Membrane</keyword>
<feature type="transmembrane region" description="Helical" evidence="2">
    <location>
        <begin position="96"/>
        <end position="116"/>
    </location>
</feature>
<dbReference type="PANTHER" id="PTHR22911">
    <property type="entry name" value="ACYL-MALONYL CONDENSING ENZYME-RELATED"/>
    <property type="match status" value="1"/>
</dbReference>
<feature type="transmembrane region" description="Helical" evidence="2">
    <location>
        <begin position="180"/>
        <end position="199"/>
    </location>
</feature>
<evidence type="ECO:0000256" key="2">
    <source>
        <dbReference type="SAM" id="Phobius"/>
    </source>
</evidence>
<evidence type="ECO:0000259" key="3">
    <source>
        <dbReference type="Pfam" id="PF00892"/>
    </source>
</evidence>
<dbReference type="SUPFAM" id="SSF103481">
    <property type="entry name" value="Multidrug resistance efflux transporter EmrE"/>
    <property type="match status" value="2"/>
</dbReference>
<accession>A0A1G9YU52</accession>
<feature type="domain" description="EamA" evidence="3">
    <location>
        <begin position="150"/>
        <end position="283"/>
    </location>
</feature>
<feature type="transmembrane region" description="Helical" evidence="2">
    <location>
        <begin position="31"/>
        <end position="51"/>
    </location>
</feature>
<proteinExistence type="inferred from homology"/>
<dbReference type="RefSeq" id="WP_092074762.1">
    <property type="nucleotide sequence ID" value="NZ_FNHB01000012.1"/>
</dbReference>
<organism evidence="4 5">
    <name type="scientific">Dendrosporobacter quercicolus</name>
    <dbReference type="NCBI Taxonomy" id="146817"/>
    <lineage>
        <taxon>Bacteria</taxon>
        <taxon>Bacillati</taxon>
        <taxon>Bacillota</taxon>
        <taxon>Negativicutes</taxon>
        <taxon>Selenomonadales</taxon>
        <taxon>Sporomusaceae</taxon>
        <taxon>Dendrosporobacter</taxon>
    </lineage>
</organism>
<feature type="domain" description="EamA" evidence="3">
    <location>
        <begin position="6"/>
        <end position="140"/>
    </location>
</feature>
<dbReference type="GO" id="GO:0016020">
    <property type="term" value="C:membrane"/>
    <property type="evidence" value="ECO:0007669"/>
    <property type="project" value="InterPro"/>
</dbReference>
<feature type="transmembrane region" description="Helical" evidence="2">
    <location>
        <begin position="123"/>
        <end position="144"/>
    </location>
</feature>
<sequence>MSAQHKGTLLVLASAAGFATLAIFIKVAYLAGANSVTVLAMRFMLAAFLLWPILKLRNISVHIDAKTRLRLCLLGALGYGTMSACFAVSIEYVPVPLAALLLYTYPALVTLLSFAIGDEQITWYKSLALTICFTGLVLILGVSSGGVNPIGIMLGLSAAVLYSGYIVIGNRLLKNIHPLVATMYVCSAAGAAFTAIGLFQSSLILALPPLGWLALAGIAVLGTIVGILFFFAGLSLIGAANASIISTTEPLITVLLSAALLGDSISLLQALGGMLIIASVIILQLRSRPAIAHSNDFR</sequence>
<dbReference type="STRING" id="146817.SAMN04488502_11270"/>
<evidence type="ECO:0000313" key="5">
    <source>
        <dbReference type="Proteomes" id="UP000214880"/>
    </source>
</evidence>
<feature type="transmembrane region" description="Helical" evidence="2">
    <location>
        <begin position="71"/>
        <end position="90"/>
    </location>
</feature>
<feature type="transmembrane region" description="Helical" evidence="2">
    <location>
        <begin position="7"/>
        <end position="25"/>
    </location>
</feature>
<feature type="transmembrane region" description="Helical" evidence="2">
    <location>
        <begin position="267"/>
        <end position="285"/>
    </location>
</feature>
<feature type="transmembrane region" description="Helical" evidence="2">
    <location>
        <begin position="239"/>
        <end position="261"/>
    </location>
</feature>